<dbReference type="VEuPathDB" id="FungiDB:ASPBRDRAFT_293634"/>
<dbReference type="EMBL" id="KV878689">
    <property type="protein sequence ID" value="OJJ69092.1"/>
    <property type="molecule type" value="Genomic_DNA"/>
</dbReference>
<accession>A0A1L9UBU6</accession>
<gene>
    <name evidence="1" type="ORF">ASPBRDRAFT_293634</name>
</gene>
<name>A0A1L9UBU6_ASPBC</name>
<dbReference type="GeneID" id="93575137"/>
<organism evidence="1 2">
    <name type="scientific">Aspergillus brasiliensis (strain CBS 101740 / IMI 381727 / IBT 21946)</name>
    <dbReference type="NCBI Taxonomy" id="767769"/>
    <lineage>
        <taxon>Eukaryota</taxon>
        <taxon>Fungi</taxon>
        <taxon>Dikarya</taxon>
        <taxon>Ascomycota</taxon>
        <taxon>Pezizomycotina</taxon>
        <taxon>Eurotiomycetes</taxon>
        <taxon>Eurotiomycetidae</taxon>
        <taxon>Eurotiales</taxon>
        <taxon>Aspergillaceae</taxon>
        <taxon>Aspergillus</taxon>
        <taxon>Aspergillus subgen. Circumdati</taxon>
    </lineage>
</organism>
<evidence type="ECO:0000313" key="2">
    <source>
        <dbReference type="Proteomes" id="UP000184499"/>
    </source>
</evidence>
<keyword evidence="2" id="KW-1185">Reference proteome</keyword>
<evidence type="ECO:0000313" key="1">
    <source>
        <dbReference type="EMBL" id="OJJ69092.1"/>
    </source>
</evidence>
<reference evidence="2" key="1">
    <citation type="journal article" date="2017" name="Genome Biol.">
        <title>Comparative genomics reveals high biological diversity and specific adaptations in the industrially and medically important fungal genus Aspergillus.</title>
        <authorList>
            <person name="de Vries R.P."/>
            <person name="Riley R."/>
            <person name="Wiebenga A."/>
            <person name="Aguilar-Osorio G."/>
            <person name="Amillis S."/>
            <person name="Uchima C.A."/>
            <person name="Anderluh G."/>
            <person name="Asadollahi M."/>
            <person name="Askin M."/>
            <person name="Barry K."/>
            <person name="Battaglia E."/>
            <person name="Bayram O."/>
            <person name="Benocci T."/>
            <person name="Braus-Stromeyer S.A."/>
            <person name="Caldana C."/>
            <person name="Canovas D."/>
            <person name="Cerqueira G.C."/>
            <person name="Chen F."/>
            <person name="Chen W."/>
            <person name="Choi C."/>
            <person name="Clum A."/>
            <person name="Dos Santos R.A."/>
            <person name="Damasio A.R."/>
            <person name="Diallinas G."/>
            <person name="Emri T."/>
            <person name="Fekete E."/>
            <person name="Flipphi M."/>
            <person name="Freyberg S."/>
            <person name="Gallo A."/>
            <person name="Gournas C."/>
            <person name="Habgood R."/>
            <person name="Hainaut M."/>
            <person name="Harispe M.L."/>
            <person name="Henrissat B."/>
            <person name="Hilden K.S."/>
            <person name="Hope R."/>
            <person name="Hossain A."/>
            <person name="Karabika E."/>
            <person name="Karaffa L."/>
            <person name="Karanyi Z."/>
            <person name="Krasevec N."/>
            <person name="Kuo A."/>
            <person name="Kusch H."/>
            <person name="LaButti K."/>
            <person name="Lagendijk E.L."/>
            <person name="Lapidus A."/>
            <person name="Levasseur A."/>
            <person name="Lindquist E."/>
            <person name="Lipzen A."/>
            <person name="Logrieco A.F."/>
            <person name="MacCabe A."/>
            <person name="Maekelae M.R."/>
            <person name="Malavazi I."/>
            <person name="Melin P."/>
            <person name="Meyer V."/>
            <person name="Mielnichuk N."/>
            <person name="Miskei M."/>
            <person name="Molnar A.P."/>
            <person name="Mule G."/>
            <person name="Ngan C.Y."/>
            <person name="Orejas M."/>
            <person name="Orosz E."/>
            <person name="Ouedraogo J.P."/>
            <person name="Overkamp K.M."/>
            <person name="Park H.-S."/>
            <person name="Perrone G."/>
            <person name="Piumi F."/>
            <person name="Punt P.J."/>
            <person name="Ram A.F."/>
            <person name="Ramon A."/>
            <person name="Rauscher S."/>
            <person name="Record E."/>
            <person name="Riano-Pachon D.M."/>
            <person name="Robert V."/>
            <person name="Roehrig J."/>
            <person name="Ruller R."/>
            <person name="Salamov A."/>
            <person name="Salih N.S."/>
            <person name="Samson R.A."/>
            <person name="Sandor E."/>
            <person name="Sanguinetti M."/>
            <person name="Schuetze T."/>
            <person name="Sepcic K."/>
            <person name="Shelest E."/>
            <person name="Sherlock G."/>
            <person name="Sophianopoulou V."/>
            <person name="Squina F.M."/>
            <person name="Sun H."/>
            <person name="Susca A."/>
            <person name="Todd R.B."/>
            <person name="Tsang A."/>
            <person name="Unkles S.E."/>
            <person name="van de Wiele N."/>
            <person name="van Rossen-Uffink D."/>
            <person name="Oliveira J.V."/>
            <person name="Vesth T.C."/>
            <person name="Visser J."/>
            <person name="Yu J.-H."/>
            <person name="Zhou M."/>
            <person name="Andersen M.R."/>
            <person name="Archer D.B."/>
            <person name="Baker S.E."/>
            <person name="Benoit I."/>
            <person name="Brakhage A.A."/>
            <person name="Braus G.H."/>
            <person name="Fischer R."/>
            <person name="Frisvad J.C."/>
            <person name="Goldman G.H."/>
            <person name="Houbraken J."/>
            <person name="Oakley B."/>
            <person name="Pocsi I."/>
            <person name="Scazzocchio C."/>
            <person name="Seiboth B."/>
            <person name="vanKuyk P.A."/>
            <person name="Wortman J."/>
            <person name="Dyer P.S."/>
            <person name="Grigoriev I.V."/>
        </authorList>
    </citation>
    <scope>NUCLEOTIDE SEQUENCE [LARGE SCALE GENOMIC DNA]</scope>
    <source>
        <strain evidence="2">CBS 101740 / IMI 381727 / IBT 21946</strain>
    </source>
</reference>
<dbReference type="RefSeq" id="XP_067476341.1">
    <property type="nucleotide sequence ID" value="XM_067622649.1"/>
</dbReference>
<dbReference type="AlphaFoldDB" id="A0A1L9UBU6"/>
<proteinExistence type="predicted"/>
<sequence>MLRSYCFELLNRFNGFISYFLILEAPLTYSSTSLDCPFFRLESTLGCSIWMLDNCTICTCISFVDLGFQVCSSQFSGIESIVVYGKIYTLITRKAGTMYVQMGKMQCK</sequence>
<protein>
    <submittedName>
        <fullName evidence="1">Uncharacterized protein</fullName>
    </submittedName>
</protein>
<dbReference type="Proteomes" id="UP000184499">
    <property type="component" value="Unassembled WGS sequence"/>
</dbReference>